<dbReference type="RefSeq" id="WP_090632999.1">
    <property type="nucleotide sequence ID" value="NZ_FOCP01000016.1"/>
</dbReference>
<dbReference type="AlphaFoldDB" id="A0A1H8G3M7"/>
<dbReference type="EMBL" id="FOCP01000016">
    <property type="protein sequence ID" value="SEN38380.1"/>
    <property type="molecule type" value="Genomic_DNA"/>
</dbReference>
<name>A0A1H8G3M7_9PROT</name>
<organism evidence="1 2">
    <name type="scientific">Nitrosomonas marina</name>
    <dbReference type="NCBI Taxonomy" id="917"/>
    <lineage>
        <taxon>Bacteria</taxon>
        <taxon>Pseudomonadati</taxon>
        <taxon>Pseudomonadota</taxon>
        <taxon>Betaproteobacteria</taxon>
        <taxon>Nitrosomonadales</taxon>
        <taxon>Nitrosomonadaceae</taxon>
        <taxon>Nitrosomonas</taxon>
    </lineage>
</organism>
<protein>
    <submittedName>
        <fullName evidence="1">Uncharacterized protein</fullName>
    </submittedName>
</protein>
<evidence type="ECO:0000313" key="1">
    <source>
        <dbReference type="EMBL" id="SEN38380.1"/>
    </source>
</evidence>
<proteinExistence type="predicted"/>
<reference evidence="1 2" key="1">
    <citation type="submission" date="2016-10" db="EMBL/GenBank/DDBJ databases">
        <authorList>
            <person name="de Groot N.N."/>
        </authorList>
    </citation>
    <scope>NUCLEOTIDE SEQUENCE [LARGE SCALE GENOMIC DNA]</scope>
    <source>
        <strain evidence="1 2">Nm22</strain>
    </source>
</reference>
<dbReference type="Proteomes" id="UP000199459">
    <property type="component" value="Unassembled WGS sequence"/>
</dbReference>
<evidence type="ECO:0000313" key="2">
    <source>
        <dbReference type="Proteomes" id="UP000199459"/>
    </source>
</evidence>
<gene>
    <name evidence="1" type="ORF">SAMN05216325_1168</name>
</gene>
<accession>A0A1H8G3M7</accession>
<sequence length="81" mass="9505">MADPFHSTRLTITYKDVDTDNKNELTKHSDWFDEIWRDQETAQLTEEFLALMTADATLKEIPKNQLTYISNLIRELGETNQ</sequence>